<organism evidence="1 2">
    <name type="scientific">Colobus angolensis palliatus</name>
    <name type="common">Peters' Angolan colobus</name>
    <dbReference type="NCBI Taxonomy" id="336983"/>
    <lineage>
        <taxon>Eukaryota</taxon>
        <taxon>Metazoa</taxon>
        <taxon>Chordata</taxon>
        <taxon>Craniata</taxon>
        <taxon>Vertebrata</taxon>
        <taxon>Euteleostomi</taxon>
        <taxon>Mammalia</taxon>
        <taxon>Eutheria</taxon>
        <taxon>Euarchontoglires</taxon>
        <taxon>Primates</taxon>
        <taxon>Haplorrhini</taxon>
        <taxon>Catarrhini</taxon>
        <taxon>Cercopithecidae</taxon>
        <taxon>Colobinae</taxon>
        <taxon>Colobus</taxon>
    </lineage>
</organism>
<name>A0A2K5HFP1_COLAP</name>
<dbReference type="Ensembl" id="ENSCANT00000012655.1">
    <property type="protein sequence ID" value="ENSCANP00000003135.1"/>
    <property type="gene ID" value="ENSCANG00000010622.1"/>
</dbReference>
<dbReference type="AlphaFoldDB" id="A0A2K5HFP1"/>
<evidence type="ECO:0000313" key="2">
    <source>
        <dbReference type="Proteomes" id="UP000233080"/>
    </source>
</evidence>
<protein>
    <submittedName>
        <fullName evidence="1">Uncharacterized protein</fullName>
    </submittedName>
</protein>
<keyword evidence="2" id="KW-1185">Reference proteome</keyword>
<reference evidence="1" key="1">
    <citation type="submission" date="2025-08" db="UniProtKB">
        <authorList>
            <consortium name="Ensembl"/>
        </authorList>
    </citation>
    <scope>IDENTIFICATION</scope>
</reference>
<sequence length="54" mass="6092">MWTPCAPRPMTSWRSSRCWALKLCGRPWSGSCTTSSRLMAPMSITDTWLSCVIP</sequence>
<proteinExistence type="predicted"/>
<dbReference type="Proteomes" id="UP000233080">
    <property type="component" value="Unassembled WGS sequence"/>
</dbReference>
<evidence type="ECO:0000313" key="1">
    <source>
        <dbReference type="Ensembl" id="ENSCANP00000003135.1"/>
    </source>
</evidence>
<reference evidence="1" key="2">
    <citation type="submission" date="2025-09" db="UniProtKB">
        <authorList>
            <consortium name="Ensembl"/>
        </authorList>
    </citation>
    <scope>IDENTIFICATION</scope>
</reference>
<accession>A0A2K5HFP1</accession>